<evidence type="ECO:0000259" key="3">
    <source>
        <dbReference type="PROSITE" id="PS51782"/>
    </source>
</evidence>
<sequence length="293" mass="31617">MKAMFCLSFSAMMLTATPAWSSDRLADLERRCAEQERQIERLELENSRLRSAGVSTTTQAKTTPVSAPKATAESSTSSVPAPKAQPVHIVKAGETLSGIAKKHGLKTSELVKCNQLKNAEVIQIGQRLKLPLAASQPDAAPVKPTTDDLVVRGTHKVKQGETFYSIAKTYGLSVKALGSANPSVNPRALRVGQELQLVARRAESSSTSSSPAPVESAEEAPQDLGGSQTILNKRPTVRRVPITEQITLQQFADQYDMDIARLKRLNGLSDERYHSKTVLAEGSALFVSAQPLD</sequence>
<dbReference type="Gene3D" id="3.10.350.10">
    <property type="entry name" value="LysM domain"/>
    <property type="match status" value="2"/>
</dbReference>
<feature type="signal peptide" evidence="2">
    <location>
        <begin position="1"/>
        <end position="21"/>
    </location>
</feature>
<feature type="chain" id="PRO_5037312399" evidence="2">
    <location>
        <begin position="22"/>
        <end position="293"/>
    </location>
</feature>
<feature type="domain" description="LysM" evidence="3">
    <location>
        <begin position="153"/>
        <end position="197"/>
    </location>
</feature>
<dbReference type="EMBL" id="JAENII010000007">
    <property type="protein sequence ID" value="MBK1827409.1"/>
    <property type="molecule type" value="Genomic_DNA"/>
</dbReference>
<comment type="caution">
    <text evidence="4">The sequence shown here is derived from an EMBL/GenBank/DDBJ whole genome shotgun (WGS) entry which is preliminary data.</text>
</comment>
<feature type="region of interest" description="Disordered" evidence="1">
    <location>
        <begin position="200"/>
        <end position="232"/>
    </location>
</feature>
<name>A0A934RDU6_9BACT</name>
<reference evidence="4" key="1">
    <citation type="submission" date="2021-01" db="EMBL/GenBank/DDBJ databases">
        <title>Modified the classification status of verrucomicrobia.</title>
        <authorList>
            <person name="Feng X."/>
        </authorList>
    </citation>
    <scope>NUCLEOTIDE SEQUENCE</scope>
    <source>
        <strain evidence="4">KCTC 22201</strain>
    </source>
</reference>
<evidence type="ECO:0000256" key="1">
    <source>
        <dbReference type="SAM" id="MobiDB-lite"/>
    </source>
</evidence>
<dbReference type="InterPro" id="IPR018392">
    <property type="entry name" value="LysM"/>
</dbReference>
<evidence type="ECO:0000313" key="5">
    <source>
        <dbReference type="Proteomes" id="UP000658278"/>
    </source>
</evidence>
<dbReference type="PROSITE" id="PS51782">
    <property type="entry name" value="LYSM"/>
    <property type="match status" value="2"/>
</dbReference>
<dbReference type="SMART" id="SM00257">
    <property type="entry name" value="LysM"/>
    <property type="match status" value="2"/>
</dbReference>
<dbReference type="AlphaFoldDB" id="A0A934RDU6"/>
<dbReference type="CDD" id="cd00118">
    <property type="entry name" value="LysM"/>
    <property type="match status" value="2"/>
</dbReference>
<keyword evidence="5" id="KW-1185">Reference proteome</keyword>
<feature type="region of interest" description="Disordered" evidence="1">
    <location>
        <begin position="50"/>
        <end position="83"/>
    </location>
</feature>
<dbReference type="PANTHER" id="PTHR33734">
    <property type="entry name" value="LYSM DOMAIN-CONTAINING GPI-ANCHORED PROTEIN 2"/>
    <property type="match status" value="1"/>
</dbReference>
<feature type="compositionally biased region" description="Low complexity" evidence="1">
    <location>
        <begin position="204"/>
        <end position="215"/>
    </location>
</feature>
<dbReference type="RefSeq" id="WP_200278860.1">
    <property type="nucleotide sequence ID" value="NZ_JAENII010000007.1"/>
</dbReference>
<dbReference type="Pfam" id="PF01476">
    <property type="entry name" value="LysM"/>
    <property type="match status" value="3"/>
</dbReference>
<proteinExistence type="predicted"/>
<feature type="domain" description="LysM" evidence="3">
    <location>
        <begin position="86"/>
        <end position="130"/>
    </location>
</feature>
<gene>
    <name evidence="4" type="ORF">JIN81_10270</name>
</gene>
<dbReference type="PANTHER" id="PTHR33734:SF22">
    <property type="entry name" value="MEMBRANE-BOUND LYTIC MUREIN TRANSGLYCOSYLASE D"/>
    <property type="match status" value="1"/>
</dbReference>
<keyword evidence="2" id="KW-0732">Signal</keyword>
<organism evidence="4 5">
    <name type="scientific">Haloferula rosea</name>
    <dbReference type="NCBI Taxonomy" id="490093"/>
    <lineage>
        <taxon>Bacteria</taxon>
        <taxon>Pseudomonadati</taxon>
        <taxon>Verrucomicrobiota</taxon>
        <taxon>Verrucomicrobiia</taxon>
        <taxon>Verrucomicrobiales</taxon>
        <taxon>Verrucomicrobiaceae</taxon>
        <taxon>Haloferula</taxon>
    </lineage>
</organism>
<protein>
    <submittedName>
        <fullName evidence="4">LysM peptidoglycan-binding domain-containing protein</fullName>
    </submittedName>
</protein>
<evidence type="ECO:0000313" key="4">
    <source>
        <dbReference type="EMBL" id="MBK1827409.1"/>
    </source>
</evidence>
<dbReference type="SUPFAM" id="SSF54106">
    <property type="entry name" value="LysM domain"/>
    <property type="match status" value="2"/>
</dbReference>
<dbReference type="InterPro" id="IPR036779">
    <property type="entry name" value="LysM_dom_sf"/>
</dbReference>
<accession>A0A934RDU6</accession>
<dbReference type="Proteomes" id="UP000658278">
    <property type="component" value="Unassembled WGS sequence"/>
</dbReference>
<evidence type="ECO:0000256" key="2">
    <source>
        <dbReference type="SAM" id="SignalP"/>
    </source>
</evidence>
<feature type="compositionally biased region" description="Polar residues" evidence="1">
    <location>
        <begin position="53"/>
        <end position="65"/>
    </location>
</feature>